<evidence type="ECO:0000313" key="3">
    <source>
        <dbReference type="EnsemblFungi" id="PTTG_28364-t43_1-p1"/>
    </source>
</evidence>
<feature type="domain" description="Integrase zinc-binding" evidence="1">
    <location>
        <begin position="62"/>
        <end position="110"/>
    </location>
</feature>
<reference evidence="2" key="2">
    <citation type="submission" date="2016-05" db="EMBL/GenBank/DDBJ databases">
        <title>Comparative analysis highlights variable genome content of wheat rusts and divergence of the mating loci.</title>
        <authorList>
            <person name="Cuomo C.A."/>
            <person name="Bakkeren G."/>
            <person name="Szabo L."/>
            <person name="Khalil H."/>
            <person name="Joly D."/>
            <person name="Goldberg J."/>
            <person name="Young S."/>
            <person name="Zeng Q."/>
            <person name="Fellers J."/>
        </authorList>
    </citation>
    <scope>NUCLEOTIDE SEQUENCE [LARGE SCALE GENOMIC DNA]</scope>
    <source>
        <strain evidence="2">1-1 BBBD Race 1</strain>
    </source>
</reference>
<organism evidence="2">
    <name type="scientific">Puccinia triticina (isolate 1-1 / race 1 (BBBD))</name>
    <name type="common">Brown leaf rust fungus</name>
    <dbReference type="NCBI Taxonomy" id="630390"/>
    <lineage>
        <taxon>Eukaryota</taxon>
        <taxon>Fungi</taxon>
        <taxon>Dikarya</taxon>
        <taxon>Basidiomycota</taxon>
        <taxon>Pucciniomycotina</taxon>
        <taxon>Pucciniomycetes</taxon>
        <taxon>Pucciniales</taxon>
        <taxon>Pucciniaceae</taxon>
        <taxon>Puccinia</taxon>
    </lineage>
</organism>
<dbReference type="Pfam" id="PF17921">
    <property type="entry name" value="Integrase_H2C2"/>
    <property type="match status" value="1"/>
</dbReference>
<dbReference type="EMBL" id="ADAS02000103">
    <property type="protein sequence ID" value="OAV90375.1"/>
    <property type="molecule type" value="Genomic_DNA"/>
</dbReference>
<proteinExistence type="predicted"/>
<dbReference type="OrthoDB" id="3095879at2759"/>
<reference evidence="3" key="4">
    <citation type="submission" date="2025-05" db="UniProtKB">
        <authorList>
            <consortium name="EnsemblFungi"/>
        </authorList>
    </citation>
    <scope>IDENTIFICATION</scope>
    <source>
        <strain evidence="3">isolate 1-1 / race 1 (BBBD)</strain>
    </source>
</reference>
<protein>
    <submittedName>
        <fullName evidence="3">Integrase_H2C2 domain-containing protein</fullName>
    </submittedName>
</protein>
<dbReference type="AlphaFoldDB" id="A0A180GCG1"/>
<name>A0A180GCG1_PUCT1</name>
<dbReference type="InterPro" id="IPR041588">
    <property type="entry name" value="Integrase_H2C2"/>
</dbReference>
<gene>
    <name evidence="2" type="ORF">PTTG_28364</name>
</gene>
<evidence type="ECO:0000313" key="4">
    <source>
        <dbReference type="Proteomes" id="UP000005240"/>
    </source>
</evidence>
<dbReference type="VEuPathDB" id="FungiDB:PTTG_28364"/>
<dbReference type="EnsemblFungi" id="PTTG_28364-t43_1">
    <property type="protein sequence ID" value="PTTG_28364-t43_1-p1"/>
    <property type="gene ID" value="PTTG_28364"/>
</dbReference>
<evidence type="ECO:0000259" key="1">
    <source>
        <dbReference type="Pfam" id="PF17921"/>
    </source>
</evidence>
<reference evidence="2" key="1">
    <citation type="submission" date="2009-11" db="EMBL/GenBank/DDBJ databases">
        <authorList>
            <consortium name="The Broad Institute Genome Sequencing Platform"/>
            <person name="Ward D."/>
            <person name="Feldgarden M."/>
            <person name="Earl A."/>
            <person name="Young S.K."/>
            <person name="Zeng Q."/>
            <person name="Koehrsen M."/>
            <person name="Alvarado L."/>
            <person name="Berlin A."/>
            <person name="Bochicchio J."/>
            <person name="Borenstein D."/>
            <person name="Chapman S.B."/>
            <person name="Chen Z."/>
            <person name="Engels R."/>
            <person name="Freedman E."/>
            <person name="Gellesch M."/>
            <person name="Goldberg J."/>
            <person name="Griggs A."/>
            <person name="Gujja S."/>
            <person name="Heilman E."/>
            <person name="Heiman D."/>
            <person name="Hepburn T."/>
            <person name="Howarth C."/>
            <person name="Jen D."/>
            <person name="Larson L."/>
            <person name="Lewis B."/>
            <person name="Mehta T."/>
            <person name="Park D."/>
            <person name="Pearson M."/>
            <person name="Roberts A."/>
            <person name="Saif S."/>
            <person name="Shea T."/>
            <person name="Shenoy N."/>
            <person name="Sisk P."/>
            <person name="Stolte C."/>
            <person name="Sykes S."/>
            <person name="Thomson T."/>
            <person name="Walk T."/>
            <person name="White J."/>
            <person name="Yandava C."/>
            <person name="Izard J."/>
            <person name="Baranova O.V."/>
            <person name="Blanton J.M."/>
            <person name="Tanner A.C."/>
            <person name="Dewhirst F.E."/>
            <person name="Haas B."/>
            <person name="Nusbaum C."/>
            <person name="Birren B."/>
        </authorList>
    </citation>
    <scope>NUCLEOTIDE SEQUENCE [LARGE SCALE GENOMIC DNA]</scope>
    <source>
        <strain evidence="2">1-1 BBBD Race 1</strain>
    </source>
</reference>
<sequence length="169" mass="18648">MPRMATNPPRSPSILALIPKTMKTRIRIGYLLDPLCQGLRGRFAEIDGLMFIGDCLVLPADPVLRLKLVESTHHRLGHANASDTIANLRCRFVWRGMSSEVKIFTVTCPTMNPSRFATATPIHLPAAITQTAAASRLSPLLEISARPSPRSLFSRPLYRLASYLSAPRS</sequence>
<evidence type="ECO:0000313" key="2">
    <source>
        <dbReference type="EMBL" id="OAV90375.1"/>
    </source>
</evidence>
<dbReference type="STRING" id="630390.A0A180GCG1"/>
<keyword evidence="4" id="KW-1185">Reference proteome</keyword>
<dbReference type="Proteomes" id="UP000005240">
    <property type="component" value="Unassembled WGS sequence"/>
</dbReference>
<reference evidence="3 4" key="3">
    <citation type="journal article" date="2017" name="G3 (Bethesda)">
        <title>Comparative analysis highlights variable genome content of wheat rusts and divergence of the mating loci.</title>
        <authorList>
            <person name="Cuomo C.A."/>
            <person name="Bakkeren G."/>
            <person name="Khalil H.B."/>
            <person name="Panwar V."/>
            <person name="Joly D."/>
            <person name="Linning R."/>
            <person name="Sakthikumar S."/>
            <person name="Song X."/>
            <person name="Adiconis X."/>
            <person name="Fan L."/>
            <person name="Goldberg J.M."/>
            <person name="Levin J.Z."/>
            <person name="Young S."/>
            <person name="Zeng Q."/>
            <person name="Anikster Y."/>
            <person name="Bruce M."/>
            <person name="Wang M."/>
            <person name="Yin C."/>
            <person name="McCallum B."/>
            <person name="Szabo L.J."/>
            <person name="Hulbert S."/>
            <person name="Chen X."/>
            <person name="Fellers J.P."/>
        </authorList>
    </citation>
    <scope>NUCLEOTIDE SEQUENCE</scope>
    <source>
        <strain evidence="4">Isolate 1-1 / race 1 (BBBD)</strain>
        <strain evidence="3">isolate 1-1 / race 1 (BBBD)</strain>
    </source>
</reference>
<dbReference type="Gene3D" id="1.10.340.70">
    <property type="match status" value="1"/>
</dbReference>
<accession>A0A180GCG1</accession>